<evidence type="ECO:0000313" key="8">
    <source>
        <dbReference type="Proteomes" id="UP000234789"/>
    </source>
</evidence>
<dbReference type="EMBL" id="NFEZ01000004">
    <property type="protein sequence ID" value="PLT46464.1"/>
    <property type="molecule type" value="Genomic_DNA"/>
</dbReference>
<evidence type="ECO:0000256" key="1">
    <source>
        <dbReference type="ARBA" id="ARBA00005854"/>
    </source>
</evidence>
<gene>
    <name evidence="7" type="ORF">B8V81_4895</name>
</gene>
<dbReference type="EC" id="1.1.1.95" evidence="7"/>
<evidence type="ECO:0000256" key="4">
    <source>
        <dbReference type="RuleBase" id="RU003719"/>
    </source>
</evidence>
<evidence type="ECO:0000259" key="5">
    <source>
        <dbReference type="Pfam" id="PF00389"/>
    </source>
</evidence>
<dbReference type="InterPro" id="IPR006139">
    <property type="entry name" value="D-isomer_2_OHA_DH_cat_dom"/>
</dbReference>
<keyword evidence="8" id="KW-1185">Reference proteome</keyword>
<evidence type="ECO:0000259" key="6">
    <source>
        <dbReference type="Pfam" id="PF02826"/>
    </source>
</evidence>
<dbReference type="GO" id="GO:0004617">
    <property type="term" value="F:phosphoglycerate dehydrogenase activity"/>
    <property type="evidence" value="ECO:0007669"/>
    <property type="project" value="UniProtKB-EC"/>
</dbReference>
<feature type="domain" description="D-isomer specific 2-hydroxyacid dehydrogenase NAD-binding" evidence="6">
    <location>
        <begin position="114"/>
        <end position="288"/>
    </location>
</feature>
<dbReference type="SUPFAM" id="SSF51735">
    <property type="entry name" value="NAD(P)-binding Rossmann-fold domains"/>
    <property type="match status" value="1"/>
</dbReference>
<comment type="caution">
    <text evidence="7">The sequence shown here is derived from an EMBL/GenBank/DDBJ whole genome shotgun (WGS) entry which is preliminary data.</text>
</comment>
<organism evidence="7 8">
    <name type="scientific">Paenibacillus pasadenensis</name>
    <dbReference type="NCBI Taxonomy" id="217090"/>
    <lineage>
        <taxon>Bacteria</taxon>
        <taxon>Bacillati</taxon>
        <taxon>Bacillota</taxon>
        <taxon>Bacilli</taxon>
        <taxon>Bacillales</taxon>
        <taxon>Paenibacillaceae</taxon>
        <taxon>Paenibacillus</taxon>
    </lineage>
</organism>
<keyword evidence="2 4" id="KW-0560">Oxidoreductase</keyword>
<accession>A0A2N5N7Z4</accession>
<dbReference type="RefSeq" id="WP_101809338.1">
    <property type="nucleotide sequence ID" value="NZ_NFEZ01000004.1"/>
</dbReference>
<evidence type="ECO:0000313" key="7">
    <source>
        <dbReference type="EMBL" id="PLT46464.1"/>
    </source>
</evidence>
<dbReference type="Pfam" id="PF02826">
    <property type="entry name" value="2-Hacid_dh_C"/>
    <property type="match status" value="1"/>
</dbReference>
<name>A0A2N5N7Z4_9BACL</name>
<dbReference type="SUPFAM" id="SSF52283">
    <property type="entry name" value="Formate/glycerate dehydrogenase catalytic domain-like"/>
    <property type="match status" value="1"/>
</dbReference>
<comment type="similarity">
    <text evidence="1 4">Belongs to the D-isomer specific 2-hydroxyacid dehydrogenase family.</text>
</comment>
<dbReference type="CDD" id="cd12169">
    <property type="entry name" value="PGDH_like_1"/>
    <property type="match status" value="1"/>
</dbReference>
<dbReference type="AlphaFoldDB" id="A0A2N5N7Z4"/>
<dbReference type="Gene3D" id="3.40.50.720">
    <property type="entry name" value="NAD(P)-binding Rossmann-like Domain"/>
    <property type="match status" value="2"/>
</dbReference>
<dbReference type="Pfam" id="PF00389">
    <property type="entry name" value="2-Hacid_dh"/>
    <property type="match status" value="1"/>
</dbReference>
<dbReference type="InterPro" id="IPR050857">
    <property type="entry name" value="D-2-hydroxyacid_DH"/>
</dbReference>
<dbReference type="InterPro" id="IPR036291">
    <property type="entry name" value="NAD(P)-bd_dom_sf"/>
</dbReference>
<evidence type="ECO:0000256" key="2">
    <source>
        <dbReference type="ARBA" id="ARBA00023002"/>
    </source>
</evidence>
<sequence>MKRRCAILDDYQEAALRCGEWDRLAGRIELTVLTEHHDDVDELAELLRDEEIVVIMRERTPFREELLARLPKLRLLVTTGMRNASIDLEAAARRGIAVSGTRGTSDAPIELTWALLLGLARHVRAENDSLRGGGPWQSTVGTDLHGRTLGLLGLGKIGSRVAEIGRAFGMQVLAWSQNLTAERAEEAGVERAASKQELLERSDFVSVHLVLSERTRGLLGAEELALMKQSAFLINTSRGPIVEEQALIEALRTGRIAGAGLDVFDVEPLPAVHPFRTLPNVLATPHIGYVTERNYRLYFEDAVADIEAWLDGSPIRPLQPYGN</sequence>
<evidence type="ECO:0000256" key="3">
    <source>
        <dbReference type="ARBA" id="ARBA00023027"/>
    </source>
</evidence>
<dbReference type="PROSITE" id="PS00671">
    <property type="entry name" value="D_2_HYDROXYACID_DH_3"/>
    <property type="match status" value="1"/>
</dbReference>
<dbReference type="Proteomes" id="UP000234789">
    <property type="component" value="Unassembled WGS sequence"/>
</dbReference>
<dbReference type="InterPro" id="IPR006140">
    <property type="entry name" value="D-isomer_DH_NAD-bd"/>
</dbReference>
<reference evidence="7 8" key="1">
    <citation type="submission" date="2017-05" db="EMBL/GenBank/DDBJ databases">
        <title>Functional genome analysis of Paenibacillus pasadenensis strain R16: insights on endophytic life style and antifungal activity.</title>
        <authorList>
            <person name="Passera A."/>
            <person name="Marcolungo L."/>
            <person name="Casati P."/>
            <person name="Brasca M."/>
            <person name="Quaglino F."/>
            <person name="Delledonne M."/>
        </authorList>
    </citation>
    <scope>NUCLEOTIDE SEQUENCE [LARGE SCALE GENOMIC DNA]</scope>
    <source>
        <strain evidence="7 8">R16</strain>
    </source>
</reference>
<feature type="domain" description="D-isomer specific 2-hydroxyacid dehydrogenase catalytic" evidence="5">
    <location>
        <begin position="29"/>
        <end position="314"/>
    </location>
</feature>
<proteinExistence type="inferred from homology"/>
<protein>
    <submittedName>
        <fullName evidence="7">D-3-phosphoglycerate dehydrogenase</fullName>
        <ecNumber evidence="7">1.1.1.95</ecNumber>
    </submittedName>
</protein>
<dbReference type="PANTHER" id="PTHR42789:SF1">
    <property type="entry name" value="D-ISOMER SPECIFIC 2-HYDROXYACID DEHYDROGENASE FAMILY PROTEIN (AFU_ORTHOLOGUE AFUA_6G10090)"/>
    <property type="match status" value="1"/>
</dbReference>
<dbReference type="GO" id="GO:0051287">
    <property type="term" value="F:NAD binding"/>
    <property type="evidence" value="ECO:0007669"/>
    <property type="project" value="InterPro"/>
</dbReference>
<dbReference type="PANTHER" id="PTHR42789">
    <property type="entry name" value="D-ISOMER SPECIFIC 2-HYDROXYACID DEHYDROGENASE FAMILY PROTEIN (AFU_ORTHOLOGUE AFUA_6G10090)"/>
    <property type="match status" value="1"/>
</dbReference>
<keyword evidence="3" id="KW-0520">NAD</keyword>
<dbReference type="FunFam" id="3.40.50.720:FF:000203">
    <property type="entry name" value="D-3-phosphoglycerate dehydrogenase (SerA)"/>
    <property type="match status" value="1"/>
</dbReference>
<dbReference type="InterPro" id="IPR029753">
    <property type="entry name" value="D-isomer_DH_CS"/>
</dbReference>